<protein>
    <submittedName>
        <fullName evidence="2">Uncharacterized protein</fullName>
    </submittedName>
</protein>
<reference evidence="2 3" key="1">
    <citation type="submission" date="2024-10" db="EMBL/GenBank/DDBJ databases">
        <title>Updated reference genomes for cyclostephanoid diatoms.</title>
        <authorList>
            <person name="Roberts W.R."/>
            <person name="Alverson A.J."/>
        </authorList>
    </citation>
    <scope>NUCLEOTIDE SEQUENCE [LARGE SCALE GENOMIC DNA]</scope>
    <source>
        <strain evidence="2 3">AJA228-03</strain>
    </source>
</reference>
<accession>A0ABD3SPT4</accession>
<name>A0ABD3SPT4_9STRA</name>
<dbReference type="AlphaFoldDB" id="A0ABD3SPT4"/>
<keyword evidence="3" id="KW-1185">Reference proteome</keyword>
<comment type="caution">
    <text evidence="2">The sequence shown here is derived from an EMBL/GenBank/DDBJ whole genome shotgun (WGS) entry which is preliminary data.</text>
</comment>
<feature type="region of interest" description="Disordered" evidence="1">
    <location>
        <begin position="879"/>
        <end position="900"/>
    </location>
</feature>
<evidence type="ECO:0000256" key="1">
    <source>
        <dbReference type="SAM" id="MobiDB-lite"/>
    </source>
</evidence>
<proteinExistence type="predicted"/>
<dbReference type="EMBL" id="JALLPB020000024">
    <property type="protein sequence ID" value="KAL3826282.1"/>
    <property type="molecule type" value="Genomic_DNA"/>
</dbReference>
<feature type="region of interest" description="Disordered" evidence="1">
    <location>
        <begin position="64"/>
        <end position="87"/>
    </location>
</feature>
<dbReference type="Proteomes" id="UP001530377">
    <property type="component" value="Unassembled WGS sequence"/>
</dbReference>
<sequence>MDHILEFLASTVAPCVKCAYPGADVRILCPSHGGRGCAYHARCLDLEAIVASAAAVVEEGVGGREDCGRHDATTAVDAPPPPSSSCPVKRGRDACVIVDGTRDLIPVTTCPSCACHAGGLEILPLSFVEMDTVRERTVAAYAGCLGGVSALPPPTDDPVIAPPLGIADVPTAIPSHAGAHPRKRVVQCYDPSQPRTGRWTDEETRFRDSLISHFLEGNLPLGIGLKLNDFVPMMLKSKQSRLAKKMKHARLSTKYFHPKSGCLVDPSTAREFSRLERDFLSSVLDPVERSEVSFHMGREWREHLANRCHALRVSFDGSAWLSSVEDMERRLAFEKERHRQELRRLMMGRAMESDASDNARRGVFVDDVEDGGEGFDLLVEKSVSNSIQSNRAPGNSAAAHTSPYPSPFLGGYPHPSSAGGGCVGNAMGGLGRASRGEDSSTGCGGEPNLKLAAPFLSGIASYVERNGVPFEHIDVWVPSRVEDGGTAATIGSGDGGDVRLCYGGSMTLGVQIVNDSGSGTVGGDVGTDPGPVVKPSSGGGSSLRVPLSAEDKFNLSLFGLYSRKFSFKSGCGLPGRIFKSGIPAWEQYICHAPPELFERRGGAMQFGLKTAIGMPIDSPNVGRVVLVLYSKHDRSKDEGLVARMMCDLKLLCPAPRWKIVVDVDSHVGDCRQPSLPPPPALRAPLESRRPSSDNKDSAARGKERRVNDLLGLLASKIPPSEMIGPLGPHLQNIMALRLTLLRGNGRTPEEDQLVDTILVLYESYLHAGRKEADIVVMVSRDFAFHISQLGGSAMEFGSQQQASLSQGLSQVYHPSSMHSMASREAHTPATRGSSLMDPMLEIYARHQHRIRPSSPQRICSNPMINYNHAVNQQHHTPFYSQISGMSSSSISVSPKSDGSH</sequence>
<feature type="region of interest" description="Disordered" evidence="1">
    <location>
        <begin position="671"/>
        <end position="702"/>
    </location>
</feature>
<dbReference type="PANTHER" id="PTHR35213:SF3">
    <property type="entry name" value="MYB-LIKE DOMAIN-CONTAINING PROTEIN"/>
    <property type="match status" value="1"/>
</dbReference>
<evidence type="ECO:0000313" key="3">
    <source>
        <dbReference type="Proteomes" id="UP001530377"/>
    </source>
</evidence>
<organism evidence="2 3">
    <name type="scientific">Cyclostephanos tholiformis</name>
    <dbReference type="NCBI Taxonomy" id="382380"/>
    <lineage>
        <taxon>Eukaryota</taxon>
        <taxon>Sar</taxon>
        <taxon>Stramenopiles</taxon>
        <taxon>Ochrophyta</taxon>
        <taxon>Bacillariophyta</taxon>
        <taxon>Coscinodiscophyceae</taxon>
        <taxon>Thalassiosirophycidae</taxon>
        <taxon>Stephanodiscales</taxon>
        <taxon>Stephanodiscaceae</taxon>
        <taxon>Cyclostephanos</taxon>
    </lineage>
</organism>
<feature type="compositionally biased region" description="Low complexity" evidence="1">
    <location>
        <begin position="880"/>
        <end position="900"/>
    </location>
</feature>
<evidence type="ECO:0000313" key="2">
    <source>
        <dbReference type="EMBL" id="KAL3826282.1"/>
    </source>
</evidence>
<gene>
    <name evidence="2" type="ORF">ACHAXA_004600</name>
</gene>
<feature type="compositionally biased region" description="Basic and acidic residues" evidence="1">
    <location>
        <begin position="685"/>
        <end position="702"/>
    </location>
</feature>
<dbReference type="PANTHER" id="PTHR35213">
    <property type="entry name" value="RING-TYPE DOMAIN-CONTAINING PROTEIN-RELATED"/>
    <property type="match status" value="1"/>
</dbReference>